<evidence type="ECO:0000256" key="2">
    <source>
        <dbReference type="ARBA" id="ARBA00022679"/>
    </source>
</evidence>
<comment type="subunit">
    <text evidence="5">Homodimer.</text>
</comment>
<keyword evidence="7" id="KW-1185">Reference proteome</keyword>
<dbReference type="NCBIfam" id="TIGR00246">
    <property type="entry name" value="tRNA_RlmH_YbeA"/>
    <property type="match status" value="1"/>
</dbReference>
<protein>
    <recommendedName>
        <fullName evidence="5">Ribosomal RNA large subunit methyltransferase H</fullName>
        <ecNumber evidence="5">2.1.1.177</ecNumber>
    </recommendedName>
    <alternativeName>
        <fullName evidence="5">23S rRNA (pseudouridine1915-N3)-methyltransferase</fullName>
    </alternativeName>
    <alternativeName>
        <fullName evidence="5">23S rRNA m3Psi1915 methyltransferase</fullName>
    </alternativeName>
    <alternativeName>
        <fullName evidence="5">rRNA (pseudouridine-N3-)-methyltransferase RlmH</fullName>
    </alternativeName>
</protein>
<proteinExistence type="inferred from homology"/>
<comment type="similarity">
    <text evidence="4 5">Belongs to the RNA methyltransferase RlmH family.</text>
</comment>
<dbReference type="EC" id="2.1.1.177" evidence="5"/>
<dbReference type="Pfam" id="PF02590">
    <property type="entry name" value="SPOUT_MTase"/>
    <property type="match status" value="1"/>
</dbReference>
<evidence type="ECO:0000313" key="6">
    <source>
        <dbReference type="EMBL" id="SEK93881.1"/>
    </source>
</evidence>
<keyword evidence="5" id="KW-0698">rRNA processing</keyword>
<evidence type="ECO:0000256" key="1">
    <source>
        <dbReference type="ARBA" id="ARBA00022603"/>
    </source>
</evidence>
<accession>A0A1H7L4G3</accession>
<keyword evidence="3 5" id="KW-0949">S-adenosyl-L-methionine</keyword>
<sequence length="156" mass="17710">MRIHLLAIGHRMPGWVNEAYRTYAQRLPAECRLELREIAAPRRGRNVPVERLREQEGESLLAAVPRDAWVVALDEHGRGLETAALSSRLDDWMQSGRDVCLLVGGADGLSPACRARADFTWSLSPLTFPHPLVRVILAEQIYRAWSLLRGHPYHRE</sequence>
<dbReference type="PIRSF" id="PIRSF004505">
    <property type="entry name" value="MT_bac"/>
    <property type="match status" value="1"/>
</dbReference>
<evidence type="ECO:0000256" key="5">
    <source>
        <dbReference type="HAMAP-Rule" id="MF_00658"/>
    </source>
</evidence>
<feature type="binding site" evidence="5">
    <location>
        <begin position="123"/>
        <end position="128"/>
    </location>
    <ligand>
        <name>S-adenosyl-L-methionine</name>
        <dbReference type="ChEBI" id="CHEBI:59789"/>
    </ligand>
</feature>
<dbReference type="InterPro" id="IPR029028">
    <property type="entry name" value="Alpha/beta_knot_MTases"/>
</dbReference>
<gene>
    <name evidence="5" type="primary">rlmH</name>
    <name evidence="6" type="ORF">SAMN05444515_10715</name>
</gene>
<dbReference type="OrthoDB" id="9806643at2"/>
<dbReference type="HAMAP" id="MF_00658">
    <property type="entry name" value="23SrRNA_methyltr_H"/>
    <property type="match status" value="1"/>
</dbReference>
<dbReference type="GO" id="GO:0070038">
    <property type="term" value="F:rRNA (pseudouridine-N3-)-methyltransferase activity"/>
    <property type="evidence" value="ECO:0007669"/>
    <property type="project" value="UniProtKB-UniRule"/>
</dbReference>
<feature type="binding site" evidence="5">
    <location>
        <position position="73"/>
    </location>
    <ligand>
        <name>S-adenosyl-L-methionine</name>
        <dbReference type="ChEBI" id="CHEBI:59789"/>
    </ligand>
</feature>
<dbReference type="RefSeq" id="WP_090252936.1">
    <property type="nucleotide sequence ID" value="NZ_FOAA01000007.1"/>
</dbReference>
<reference evidence="7" key="1">
    <citation type="submission" date="2016-10" db="EMBL/GenBank/DDBJ databases">
        <authorList>
            <person name="Varghese N."/>
            <person name="Submissions S."/>
        </authorList>
    </citation>
    <scope>NUCLEOTIDE SEQUENCE [LARGE SCALE GENOMIC DNA]</scope>
    <source>
        <strain evidence="7">DSM 241</strain>
    </source>
</reference>
<keyword evidence="1 5" id="KW-0489">Methyltransferase</keyword>
<dbReference type="Gene3D" id="3.40.1280.10">
    <property type="match status" value="1"/>
</dbReference>
<evidence type="ECO:0000256" key="4">
    <source>
        <dbReference type="ARBA" id="ARBA00038303"/>
    </source>
</evidence>
<dbReference type="Proteomes" id="UP000199256">
    <property type="component" value="Unassembled WGS sequence"/>
</dbReference>
<dbReference type="GO" id="GO:0005737">
    <property type="term" value="C:cytoplasm"/>
    <property type="evidence" value="ECO:0007669"/>
    <property type="project" value="UniProtKB-SubCell"/>
</dbReference>
<dbReference type="AlphaFoldDB" id="A0A1H7L4G3"/>
<comment type="subcellular location">
    <subcellularLocation>
        <location evidence="5">Cytoplasm</location>
    </subcellularLocation>
</comment>
<dbReference type="CDD" id="cd18081">
    <property type="entry name" value="RlmH-like"/>
    <property type="match status" value="1"/>
</dbReference>
<feature type="binding site" evidence="5">
    <location>
        <position position="104"/>
    </location>
    <ligand>
        <name>S-adenosyl-L-methionine</name>
        <dbReference type="ChEBI" id="CHEBI:59789"/>
    </ligand>
</feature>
<comment type="catalytic activity">
    <reaction evidence="5">
        <text>pseudouridine(1915) in 23S rRNA + S-adenosyl-L-methionine = N(3)-methylpseudouridine(1915) in 23S rRNA + S-adenosyl-L-homocysteine + H(+)</text>
        <dbReference type="Rhea" id="RHEA:42752"/>
        <dbReference type="Rhea" id="RHEA-COMP:10221"/>
        <dbReference type="Rhea" id="RHEA-COMP:10222"/>
        <dbReference type="ChEBI" id="CHEBI:15378"/>
        <dbReference type="ChEBI" id="CHEBI:57856"/>
        <dbReference type="ChEBI" id="CHEBI:59789"/>
        <dbReference type="ChEBI" id="CHEBI:65314"/>
        <dbReference type="ChEBI" id="CHEBI:74486"/>
        <dbReference type="EC" id="2.1.1.177"/>
    </reaction>
</comment>
<evidence type="ECO:0000256" key="3">
    <source>
        <dbReference type="ARBA" id="ARBA00022691"/>
    </source>
</evidence>
<dbReference type="PANTHER" id="PTHR33603:SF1">
    <property type="entry name" value="RIBOSOMAL RNA LARGE SUBUNIT METHYLTRANSFERASE H"/>
    <property type="match status" value="1"/>
</dbReference>
<comment type="function">
    <text evidence="5">Specifically methylates the pseudouridine at position 1915 (m3Psi1915) in 23S rRNA.</text>
</comment>
<organism evidence="6 7">
    <name type="scientific">Ectothiorhodospira marina</name>
    <dbReference type="NCBI Taxonomy" id="1396821"/>
    <lineage>
        <taxon>Bacteria</taxon>
        <taxon>Pseudomonadati</taxon>
        <taxon>Pseudomonadota</taxon>
        <taxon>Gammaproteobacteria</taxon>
        <taxon>Chromatiales</taxon>
        <taxon>Ectothiorhodospiraceae</taxon>
        <taxon>Ectothiorhodospira</taxon>
    </lineage>
</organism>
<dbReference type="STRING" id="1396821.SAMN05444515_10715"/>
<dbReference type="EMBL" id="FOAA01000007">
    <property type="protein sequence ID" value="SEK93881.1"/>
    <property type="molecule type" value="Genomic_DNA"/>
</dbReference>
<dbReference type="NCBIfam" id="NF000986">
    <property type="entry name" value="PRK00103.1-4"/>
    <property type="match status" value="1"/>
</dbReference>
<dbReference type="InterPro" id="IPR003742">
    <property type="entry name" value="RlmH-like"/>
</dbReference>
<dbReference type="SUPFAM" id="SSF75217">
    <property type="entry name" value="alpha/beta knot"/>
    <property type="match status" value="1"/>
</dbReference>
<keyword evidence="5" id="KW-0963">Cytoplasm</keyword>
<evidence type="ECO:0000313" key="7">
    <source>
        <dbReference type="Proteomes" id="UP000199256"/>
    </source>
</evidence>
<dbReference type="InterPro" id="IPR029026">
    <property type="entry name" value="tRNA_m1G_MTases_N"/>
</dbReference>
<keyword evidence="2 5" id="KW-0808">Transferase</keyword>
<name>A0A1H7L4G3_9GAMM</name>
<dbReference type="PANTHER" id="PTHR33603">
    <property type="entry name" value="METHYLTRANSFERASE"/>
    <property type="match status" value="1"/>
</dbReference>